<gene>
    <name evidence="2" type="ORF">J7I43_06075</name>
</gene>
<comment type="caution">
    <text evidence="2">The sequence shown here is derived from an EMBL/GenBank/DDBJ whole genome shotgun (WGS) entry which is preliminary data.</text>
</comment>
<keyword evidence="1" id="KW-0732">Signal</keyword>
<evidence type="ECO:0000313" key="3">
    <source>
        <dbReference type="Proteomes" id="UP000679126"/>
    </source>
</evidence>
<sequence>MKKNNLVWYFAAALFCLPLCVEAQHKSFSTQGFWQPAGKPFSPEVHEDGRITFRLRGRDVKQVQLLFGEWNVKPQPMRKDSAGVWSITIGPQPPGVYAYLFNVDGVNMADLSNPDVKAGTEVYGSMVEVCGGKPAFDQWQNVPHGTVHTVRYVSTALGKPRSMRIYLPPQYEAGPNRRFPVLCLRHGGGDNETSWTQTAGRADVIMDNLLAEDKTRPMIIVMPNGLTDGSWAGGSTKEGMEALEKELLQDILPYIRKHYRTLPGRENTAIAGLSMGGGQAYVMGLRHLETFAWIGQFSSGLLADESFDINERAPGVFDNPQAVNQQLRLLWTGCGTDDPRMEGHRRLSETLAKKGIRHETLYTPGGHEWTVWRVQLHAFLQRLFH</sequence>
<protein>
    <recommendedName>
        <fullName evidence="4">Enterochelin esterase</fullName>
    </recommendedName>
</protein>
<dbReference type="CDD" id="cd11294">
    <property type="entry name" value="E_set_Esterase_like_N"/>
    <property type="match status" value="1"/>
</dbReference>
<dbReference type="Gene3D" id="3.40.50.1820">
    <property type="entry name" value="alpha/beta hydrolase"/>
    <property type="match status" value="1"/>
</dbReference>
<feature type="chain" id="PRO_5047526531" description="Enterochelin esterase" evidence="1">
    <location>
        <begin position="24"/>
        <end position="385"/>
    </location>
</feature>
<dbReference type="Proteomes" id="UP000679126">
    <property type="component" value="Unassembled WGS sequence"/>
</dbReference>
<dbReference type="SUPFAM" id="SSF53474">
    <property type="entry name" value="alpha/beta-Hydrolases"/>
    <property type="match status" value="1"/>
</dbReference>
<proteinExistence type="predicted"/>
<evidence type="ECO:0008006" key="4">
    <source>
        <dbReference type="Google" id="ProtNLM"/>
    </source>
</evidence>
<dbReference type="SUPFAM" id="SSF81296">
    <property type="entry name" value="E set domains"/>
    <property type="match status" value="1"/>
</dbReference>
<keyword evidence="3" id="KW-1185">Reference proteome</keyword>
<dbReference type="InterPro" id="IPR050583">
    <property type="entry name" value="Mycobacterial_A85_antigen"/>
</dbReference>
<feature type="signal peptide" evidence="1">
    <location>
        <begin position="1"/>
        <end position="23"/>
    </location>
</feature>
<accession>A0ABS3YAR1</accession>
<dbReference type="Pfam" id="PF00756">
    <property type="entry name" value="Esterase"/>
    <property type="match status" value="1"/>
</dbReference>
<organism evidence="2 3">
    <name type="scientific">Chitinophaga chungangae</name>
    <dbReference type="NCBI Taxonomy" id="2821488"/>
    <lineage>
        <taxon>Bacteria</taxon>
        <taxon>Pseudomonadati</taxon>
        <taxon>Bacteroidota</taxon>
        <taxon>Chitinophagia</taxon>
        <taxon>Chitinophagales</taxon>
        <taxon>Chitinophagaceae</taxon>
        <taxon>Chitinophaga</taxon>
    </lineage>
</organism>
<name>A0ABS3YAR1_9BACT</name>
<dbReference type="Gene3D" id="2.60.40.10">
    <property type="entry name" value="Immunoglobulins"/>
    <property type="match status" value="1"/>
</dbReference>
<dbReference type="InterPro" id="IPR029058">
    <property type="entry name" value="AB_hydrolase_fold"/>
</dbReference>
<dbReference type="PANTHER" id="PTHR48098:SF1">
    <property type="entry name" value="DIACYLGLYCEROL ACYLTRANSFERASE_MYCOLYLTRANSFERASE AG85A"/>
    <property type="match status" value="1"/>
</dbReference>
<dbReference type="RefSeq" id="WP_209144283.1">
    <property type="nucleotide sequence ID" value="NZ_JAGHKP010000001.1"/>
</dbReference>
<dbReference type="InterPro" id="IPR000801">
    <property type="entry name" value="Esterase-like"/>
</dbReference>
<evidence type="ECO:0000256" key="1">
    <source>
        <dbReference type="SAM" id="SignalP"/>
    </source>
</evidence>
<dbReference type="EMBL" id="JAGHKP010000001">
    <property type="protein sequence ID" value="MBO9151767.1"/>
    <property type="molecule type" value="Genomic_DNA"/>
</dbReference>
<evidence type="ECO:0000313" key="2">
    <source>
        <dbReference type="EMBL" id="MBO9151767.1"/>
    </source>
</evidence>
<dbReference type="InterPro" id="IPR014756">
    <property type="entry name" value="Ig_E-set"/>
</dbReference>
<dbReference type="InterPro" id="IPR013783">
    <property type="entry name" value="Ig-like_fold"/>
</dbReference>
<dbReference type="PANTHER" id="PTHR48098">
    <property type="entry name" value="ENTEROCHELIN ESTERASE-RELATED"/>
    <property type="match status" value="1"/>
</dbReference>
<reference evidence="3" key="1">
    <citation type="submission" date="2021-03" db="EMBL/GenBank/DDBJ databases">
        <title>Assistant Professor.</title>
        <authorList>
            <person name="Huq M.A."/>
        </authorList>
    </citation>
    <scope>NUCLEOTIDE SEQUENCE [LARGE SCALE GENOMIC DNA]</scope>
    <source>
        <strain evidence="3">MAH-28</strain>
    </source>
</reference>